<dbReference type="Proteomes" id="UP000095008">
    <property type="component" value="Unassembled WGS sequence"/>
</dbReference>
<dbReference type="EMBL" id="LWRY01000118">
    <property type="protein sequence ID" value="OCX72095.1"/>
    <property type="molecule type" value="Genomic_DNA"/>
</dbReference>
<organism evidence="1 2">
    <name type="scientific">Acidithiobacillus thiooxidans</name>
    <name type="common">Thiobacillus thiooxidans</name>
    <dbReference type="NCBI Taxonomy" id="930"/>
    <lineage>
        <taxon>Bacteria</taxon>
        <taxon>Pseudomonadati</taxon>
        <taxon>Pseudomonadota</taxon>
        <taxon>Acidithiobacillia</taxon>
        <taxon>Acidithiobacillales</taxon>
        <taxon>Acidithiobacillaceae</taxon>
        <taxon>Acidithiobacillus</taxon>
    </lineage>
</organism>
<evidence type="ECO:0000313" key="1">
    <source>
        <dbReference type="EMBL" id="OCX72095.1"/>
    </source>
</evidence>
<dbReference type="AlphaFoldDB" id="A0A1C2I7X7"/>
<evidence type="ECO:0000313" key="2">
    <source>
        <dbReference type="Proteomes" id="UP000095008"/>
    </source>
</evidence>
<name>A0A1C2I7X7_ACITH</name>
<comment type="caution">
    <text evidence="1">The sequence shown here is derived from an EMBL/GenBank/DDBJ whole genome shotgun (WGS) entry which is preliminary data.</text>
</comment>
<protein>
    <submittedName>
        <fullName evidence="1">Uncharacterized protein</fullName>
    </submittedName>
</protein>
<accession>A0A1C2I7X7</accession>
<proteinExistence type="predicted"/>
<gene>
    <name evidence="1" type="ORF">A6M23_10595</name>
</gene>
<reference evidence="1" key="1">
    <citation type="journal article" date="2016" name="Int. J. Mol. Sci.">
        <title>Comparative genomics of the extreme acidophile Acidithiobacillus thiooxidans reveals intraspecific divergence and niche adaptation.</title>
        <authorList>
            <person name="Zhang X."/>
            <person name="Feng X."/>
            <person name="Tao J."/>
            <person name="Ma L."/>
            <person name="Xiao Y."/>
            <person name="Liang Y."/>
            <person name="Liu X."/>
            <person name="Yin H."/>
        </authorList>
    </citation>
    <scope>NUCLEOTIDE SEQUENCE [LARGE SCALE GENOMIC DNA]</scope>
    <source>
        <strain evidence="1">DXS-W</strain>
    </source>
</reference>
<keyword evidence="2" id="KW-1185">Reference proteome</keyword>
<sequence>MKYEIKRMGKKLGGVLSHRMGVVQNRDLVRASPSVGDRHYFVWAALCKTSGRKGDGSGRHSPRNEG</sequence>